<dbReference type="EMBL" id="ABEU02000009">
    <property type="protein sequence ID" value="PNR48204.1"/>
    <property type="molecule type" value="Genomic_DNA"/>
</dbReference>
<proteinExistence type="predicted"/>
<name>A0A2K1K353_PHYPA</name>
<dbReference type="InParanoid" id="A0A2K1K353"/>
<gene>
    <name evidence="1" type="ORF">PHYPA_012679</name>
</gene>
<evidence type="ECO:0000313" key="3">
    <source>
        <dbReference type="Proteomes" id="UP000006727"/>
    </source>
</evidence>
<dbReference type="AlphaFoldDB" id="A0A2K1K353"/>
<evidence type="ECO:0000313" key="1">
    <source>
        <dbReference type="EMBL" id="PNR48204.1"/>
    </source>
</evidence>
<organism evidence="1">
    <name type="scientific">Physcomitrium patens</name>
    <name type="common">Spreading-leaved earth moss</name>
    <name type="synonym">Physcomitrella patens</name>
    <dbReference type="NCBI Taxonomy" id="3218"/>
    <lineage>
        <taxon>Eukaryota</taxon>
        <taxon>Viridiplantae</taxon>
        <taxon>Streptophyta</taxon>
        <taxon>Embryophyta</taxon>
        <taxon>Bryophyta</taxon>
        <taxon>Bryophytina</taxon>
        <taxon>Bryopsida</taxon>
        <taxon>Funariidae</taxon>
        <taxon>Funariales</taxon>
        <taxon>Funariaceae</taxon>
        <taxon>Physcomitrium</taxon>
    </lineage>
</organism>
<reference evidence="2" key="3">
    <citation type="submission" date="2020-12" db="UniProtKB">
        <authorList>
            <consortium name="EnsemblPlants"/>
        </authorList>
    </citation>
    <scope>IDENTIFICATION</scope>
</reference>
<dbReference type="Gramene" id="Pp3c9_14036V3.1">
    <property type="protein sequence ID" value="PAC:32912176.CDS.1"/>
    <property type="gene ID" value="Pp3c9_14036"/>
</dbReference>
<dbReference type="Proteomes" id="UP000006727">
    <property type="component" value="Chromosome 9"/>
</dbReference>
<reference evidence="1 3" key="2">
    <citation type="journal article" date="2018" name="Plant J.">
        <title>The Physcomitrella patens chromosome-scale assembly reveals moss genome structure and evolution.</title>
        <authorList>
            <person name="Lang D."/>
            <person name="Ullrich K.K."/>
            <person name="Murat F."/>
            <person name="Fuchs J."/>
            <person name="Jenkins J."/>
            <person name="Haas F.B."/>
            <person name="Piednoel M."/>
            <person name="Gundlach H."/>
            <person name="Van Bel M."/>
            <person name="Meyberg R."/>
            <person name="Vives C."/>
            <person name="Morata J."/>
            <person name="Symeonidi A."/>
            <person name="Hiss M."/>
            <person name="Muchero W."/>
            <person name="Kamisugi Y."/>
            <person name="Saleh O."/>
            <person name="Blanc G."/>
            <person name="Decker E.L."/>
            <person name="van Gessel N."/>
            <person name="Grimwood J."/>
            <person name="Hayes R.D."/>
            <person name="Graham S.W."/>
            <person name="Gunter L.E."/>
            <person name="McDaniel S.F."/>
            <person name="Hoernstein S.N.W."/>
            <person name="Larsson A."/>
            <person name="Li F.W."/>
            <person name="Perroud P.F."/>
            <person name="Phillips J."/>
            <person name="Ranjan P."/>
            <person name="Rokshar D.S."/>
            <person name="Rothfels C.J."/>
            <person name="Schneider L."/>
            <person name="Shu S."/>
            <person name="Stevenson D.W."/>
            <person name="Thummler F."/>
            <person name="Tillich M."/>
            <person name="Villarreal Aguilar J.C."/>
            <person name="Widiez T."/>
            <person name="Wong G.K."/>
            <person name="Wymore A."/>
            <person name="Zhang Y."/>
            <person name="Zimmer A.D."/>
            <person name="Quatrano R.S."/>
            <person name="Mayer K.F.X."/>
            <person name="Goodstein D."/>
            <person name="Casacuberta J.M."/>
            <person name="Vandepoele K."/>
            <person name="Reski R."/>
            <person name="Cuming A.C."/>
            <person name="Tuskan G.A."/>
            <person name="Maumus F."/>
            <person name="Salse J."/>
            <person name="Schmutz J."/>
            <person name="Rensing S.A."/>
        </authorList>
    </citation>
    <scope>NUCLEOTIDE SEQUENCE [LARGE SCALE GENOMIC DNA]</scope>
    <source>
        <strain evidence="2 3">cv. Gransden 2004</strain>
    </source>
</reference>
<reference evidence="1 3" key="1">
    <citation type="journal article" date="2008" name="Science">
        <title>The Physcomitrella genome reveals evolutionary insights into the conquest of land by plants.</title>
        <authorList>
            <person name="Rensing S."/>
            <person name="Lang D."/>
            <person name="Zimmer A."/>
            <person name="Terry A."/>
            <person name="Salamov A."/>
            <person name="Shapiro H."/>
            <person name="Nishiyama T."/>
            <person name="Perroud P.-F."/>
            <person name="Lindquist E."/>
            <person name="Kamisugi Y."/>
            <person name="Tanahashi T."/>
            <person name="Sakakibara K."/>
            <person name="Fujita T."/>
            <person name="Oishi K."/>
            <person name="Shin-I T."/>
            <person name="Kuroki Y."/>
            <person name="Toyoda A."/>
            <person name="Suzuki Y."/>
            <person name="Hashimoto A."/>
            <person name="Yamaguchi K."/>
            <person name="Sugano A."/>
            <person name="Kohara Y."/>
            <person name="Fujiyama A."/>
            <person name="Anterola A."/>
            <person name="Aoki S."/>
            <person name="Ashton N."/>
            <person name="Barbazuk W.B."/>
            <person name="Barker E."/>
            <person name="Bennetzen J."/>
            <person name="Bezanilla M."/>
            <person name="Blankenship R."/>
            <person name="Cho S.H."/>
            <person name="Dutcher S."/>
            <person name="Estelle M."/>
            <person name="Fawcett J.A."/>
            <person name="Gundlach H."/>
            <person name="Hanada K."/>
            <person name="Heyl A."/>
            <person name="Hicks K.A."/>
            <person name="Hugh J."/>
            <person name="Lohr M."/>
            <person name="Mayer K."/>
            <person name="Melkozernov A."/>
            <person name="Murata T."/>
            <person name="Nelson D."/>
            <person name="Pils B."/>
            <person name="Prigge M."/>
            <person name="Reiss B."/>
            <person name="Renner T."/>
            <person name="Rombauts S."/>
            <person name="Rushton P."/>
            <person name="Sanderfoot A."/>
            <person name="Schween G."/>
            <person name="Shiu S.-H."/>
            <person name="Stueber K."/>
            <person name="Theodoulou F.L."/>
            <person name="Tu H."/>
            <person name="Van de Peer Y."/>
            <person name="Verrier P.J."/>
            <person name="Waters E."/>
            <person name="Wood A."/>
            <person name="Yang L."/>
            <person name="Cove D."/>
            <person name="Cuming A."/>
            <person name="Hasebe M."/>
            <person name="Lucas S."/>
            <person name="Mishler D.B."/>
            <person name="Reski R."/>
            <person name="Grigoriev I."/>
            <person name="Quatrano R.S."/>
            <person name="Boore J.L."/>
        </authorList>
    </citation>
    <scope>NUCLEOTIDE SEQUENCE [LARGE SCALE GENOMIC DNA]</scope>
    <source>
        <strain evidence="2 3">cv. Gransden 2004</strain>
    </source>
</reference>
<protein>
    <submittedName>
        <fullName evidence="1 2">Uncharacterized protein</fullName>
    </submittedName>
</protein>
<keyword evidence="3" id="KW-1185">Reference proteome</keyword>
<accession>A0A2K1K353</accession>
<sequence>MLDGLLKSWVLFWRRYLPHMVLLWRRYLLPPTDLALTFNLRNLAAPCPPTNLPVRRASAVCCANNTTDVHDVRENKRRKCGL</sequence>
<evidence type="ECO:0000313" key="2">
    <source>
        <dbReference type="EnsemblPlants" id="PAC:32912176.CDS.1"/>
    </source>
</evidence>
<dbReference type="EnsemblPlants" id="Pp3c9_14036V3.1">
    <property type="protein sequence ID" value="PAC:32912176.CDS.1"/>
    <property type="gene ID" value="Pp3c9_14036"/>
</dbReference>